<comment type="caution">
    <text evidence="1">The sequence shown here is derived from an EMBL/GenBank/DDBJ whole genome shotgun (WGS) entry which is preliminary data.</text>
</comment>
<proteinExistence type="predicted"/>
<accession>A0ACC1T449</accession>
<protein>
    <submittedName>
        <fullName evidence="1">Uncharacterized protein</fullName>
    </submittedName>
</protein>
<organism evidence="1 2">
    <name type="scientific">Phlebia brevispora</name>
    <dbReference type="NCBI Taxonomy" id="194682"/>
    <lineage>
        <taxon>Eukaryota</taxon>
        <taxon>Fungi</taxon>
        <taxon>Dikarya</taxon>
        <taxon>Basidiomycota</taxon>
        <taxon>Agaricomycotina</taxon>
        <taxon>Agaricomycetes</taxon>
        <taxon>Polyporales</taxon>
        <taxon>Meruliaceae</taxon>
        <taxon>Phlebia</taxon>
    </lineage>
</organism>
<dbReference type="EMBL" id="JANHOG010000628">
    <property type="protein sequence ID" value="KAJ3552706.1"/>
    <property type="molecule type" value="Genomic_DNA"/>
</dbReference>
<reference evidence="1" key="1">
    <citation type="submission" date="2022-07" db="EMBL/GenBank/DDBJ databases">
        <title>Genome Sequence of Phlebia brevispora.</title>
        <authorList>
            <person name="Buettner E."/>
        </authorList>
    </citation>
    <scope>NUCLEOTIDE SEQUENCE</scope>
    <source>
        <strain evidence="1">MPL23</strain>
    </source>
</reference>
<dbReference type="Proteomes" id="UP001148662">
    <property type="component" value="Unassembled WGS sequence"/>
</dbReference>
<keyword evidence="2" id="KW-1185">Reference proteome</keyword>
<sequence>MHTQYLSALAYVYALQIRGALMPPTRLEALLIRTGDGTRAVSVVLASGAAVIVRVGLTAATAAVMYLFPKWVLFQDKPMAKYTVNTGYYFAIVVDVSSAAFLVYELIQTQKTLRLKSPYVQIIISYTVGTGAITVLCSIAILVTYNVMPSNLTFAGLVQIITKLYVNTMLANGLNGSTLAAFRKTASNQLMEIYCYAVLLLSAAKTTTIMTSKTYLDPATALEHLKTYQHSDGLSVEELMNSRIHGGLTYNDFLMLPGKIDFAAQQVVTESKITRNVVLKTPFMSSPMDTVTETQMAIYMALLGGIGVIHYNQPAAAQAAMVRAVKRHENGFITEPTVLSPSHHVEDVLDIKERLGFSGIPITDTGSLGGKLVGIVTNRDVQFRDPSTPLSEVMTTDLVTAPTGVTLAEANTILRDSKKGKLPIVDSNGCLTSLLARSDLLKNHELPARRPRTHTPRKPPRARPRQHHIRGVQSGRFWAASAPLRNLASELKQPREARPEARLSKLLRRSFDNSLLQLLLLRRDPCPSHTAFSICMLKSFVYTISGNISHGVLNAP</sequence>
<evidence type="ECO:0000313" key="2">
    <source>
        <dbReference type="Proteomes" id="UP001148662"/>
    </source>
</evidence>
<evidence type="ECO:0000313" key="1">
    <source>
        <dbReference type="EMBL" id="KAJ3552706.1"/>
    </source>
</evidence>
<gene>
    <name evidence="1" type="ORF">NM688_g4011</name>
</gene>
<name>A0ACC1T449_9APHY</name>